<feature type="non-terminal residue" evidence="1">
    <location>
        <position position="28"/>
    </location>
</feature>
<dbReference type="Gene3D" id="3.80.10.10">
    <property type="entry name" value="Ribonuclease Inhibitor"/>
    <property type="match status" value="1"/>
</dbReference>
<protein>
    <submittedName>
        <fullName evidence="1">Uncharacterized protein</fullName>
    </submittedName>
</protein>
<sequence>MLAQLYLFGNQIGDEGVQHLAMGLKKNQ</sequence>
<dbReference type="InterPro" id="IPR032675">
    <property type="entry name" value="LRR_dom_sf"/>
</dbReference>
<name>A0A8S3B9B4_9BILA</name>
<dbReference type="SUPFAM" id="SSF52047">
    <property type="entry name" value="RNI-like"/>
    <property type="match status" value="1"/>
</dbReference>
<dbReference type="AlphaFoldDB" id="A0A8S3B9B4"/>
<comment type="caution">
    <text evidence="1">The sequence shown here is derived from an EMBL/GenBank/DDBJ whole genome shotgun (WGS) entry which is preliminary data.</text>
</comment>
<dbReference type="Proteomes" id="UP000676336">
    <property type="component" value="Unassembled WGS sequence"/>
</dbReference>
<gene>
    <name evidence="1" type="ORF">SMN809_LOCUS47536</name>
</gene>
<reference evidence="1" key="1">
    <citation type="submission" date="2021-02" db="EMBL/GenBank/DDBJ databases">
        <authorList>
            <person name="Nowell W R."/>
        </authorList>
    </citation>
    <scope>NUCLEOTIDE SEQUENCE</scope>
</reference>
<organism evidence="1 2">
    <name type="scientific">Rotaria magnacalcarata</name>
    <dbReference type="NCBI Taxonomy" id="392030"/>
    <lineage>
        <taxon>Eukaryota</taxon>
        <taxon>Metazoa</taxon>
        <taxon>Spiralia</taxon>
        <taxon>Gnathifera</taxon>
        <taxon>Rotifera</taxon>
        <taxon>Eurotatoria</taxon>
        <taxon>Bdelloidea</taxon>
        <taxon>Philodinida</taxon>
        <taxon>Philodinidae</taxon>
        <taxon>Rotaria</taxon>
    </lineage>
</organism>
<accession>A0A8S3B9B4</accession>
<proteinExistence type="predicted"/>
<dbReference type="EMBL" id="CAJOBI010150716">
    <property type="protein sequence ID" value="CAF4809611.1"/>
    <property type="molecule type" value="Genomic_DNA"/>
</dbReference>
<evidence type="ECO:0000313" key="2">
    <source>
        <dbReference type="Proteomes" id="UP000676336"/>
    </source>
</evidence>
<evidence type="ECO:0000313" key="1">
    <source>
        <dbReference type="EMBL" id="CAF4809611.1"/>
    </source>
</evidence>